<dbReference type="GO" id="GO:0005737">
    <property type="term" value="C:cytoplasm"/>
    <property type="evidence" value="ECO:0007669"/>
    <property type="project" value="UniProtKB-SubCell"/>
</dbReference>
<keyword evidence="2 11" id="KW-0963">Cytoplasm</keyword>
<accession>A0A395LY45</accession>
<keyword evidence="7 11" id="KW-0521">NADP</keyword>
<comment type="cofactor">
    <cofactor evidence="1 11">
        <name>FMN</name>
        <dbReference type="ChEBI" id="CHEBI:58210"/>
    </cofactor>
</comment>
<dbReference type="SUPFAM" id="SSF51395">
    <property type="entry name" value="FMN-linked oxidoreductases"/>
    <property type="match status" value="1"/>
</dbReference>
<comment type="similarity">
    <text evidence="11">Belongs to the IPP isomerase type 2 family.</text>
</comment>
<feature type="binding site" evidence="11">
    <location>
        <position position="236"/>
    </location>
    <ligand>
        <name>FMN</name>
        <dbReference type="ChEBI" id="CHEBI:58210"/>
    </ligand>
</feature>
<comment type="subcellular location">
    <subcellularLocation>
        <location evidence="11">Cytoplasm</location>
    </subcellularLocation>
</comment>
<dbReference type="PANTHER" id="PTHR43665">
    <property type="entry name" value="ISOPENTENYL-DIPHOSPHATE DELTA-ISOMERASE"/>
    <property type="match status" value="1"/>
</dbReference>
<feature type="domain" description="FMN-dependent dehydrogenase" evidence="13">
    <location>
        <begin position="190"/>
        <end position="362"/>
    </location>
</feature>
<feature type="binding site" evidence="11">
    <location>
        <position position="175"/>
    </location>
    <ligand>
        <name>Mg(2+)</name>
        <dbReference type="ChEBI" id="CHEBI:18420"/>
    </ligand>
</feature>
<dbReference type="Proteomes" id="UP000266389">
    <property type="component" value="Unassembled WGS sequence"/>
</dbReference>
<keyword evidence="4 11" id="KW-0288">FMN</keyword>
<keyword evidence="5 11" id="KW-0479">Metal-binding</keyword>
<dbReference type="GO" id="GO:0010181">
    <property type="term" value="F:FMN binding"/>
    <property type="evidence" value="ECO:0007669"/>
    <property type="project" value="UniProtKB-UniRule"/>
</dbReference>
<name>A0A395LY45_9BACT</name>
<dbReference type="InterPro" id="IPR011179">
    <property type="entry name" value="IPdP_isomerase"/>
</dbReference>
<evidence type="ECO:0000313" key="14">
    <source>
        <dbReference type="EMBL" id="RFM23466.1"/>
    </source>
</evidence>
<evidence type="ECO:0000256" key="8">
    <source>
        <dbReference type="ARBA" id="ARBA00023229"/>
    </source>
</evidence>
<evidence type="ECO:0000256" key="5">
    <source>
        <dbReference type="ARBA" id="ARBA00022723"/>
    </source>
</evidence>
<dbReference type="EC" id="5.3.3.2" evidence="11"/>
<dbReference type="AlphaFoldDB" id="A0A395LY45"/>
<comment type="subunit">
    <text evidence="10 11">Homooctamer. Dimer of tetramers.</text>
</comment>
<feature type="binding site" evidence="11">
    <location>
        <begin position="22"/>
        <end position="23"/>
    </location>
    <ligand>
        <name>substrate</name>
    </ligand>
</feature>
<evidence type="ECO:0000256" key="6">
    <source>
        <dbReference type="ARBA" id="ARBA00022842"/>
    </source>
</evidence>
<reference evidence="14 15" key="1">
    <citation type="journal article" date="2011" name="ISME J.">
        <title>Community ecology of hot spring cyanobacterial mats: predominant populations and their functional potential.</title>
        <authorList>
            <person name="Klatt C.G."/>
            <person name="Wood J.M."/>
            <person name="Rusch D.B."/>
            <person name="Bateson M.M."/>
            <person name="Hamamura N."/>
            <person name="Heidelberg J.F."/>
            <person name="Grossman A.R."/>
            <person name="Bhaya D."/>
            <person name="Cohan F.M."/>
            <person name="Kuhl M."/>
            <person name="Bryant D.A."/>
            <person name="Ward D.M."/>
        </authorList>
    </citation>
    <scope>NUCLEOTIDE SEQUENCE [LARGE SCALE GENOMIC DNA]</scope>
    <source>
        <strain evidence="14">OS</strain>
    </source>
</reference>
<proteinExistence type="inferred from homology"/>
<feature type="region of interest" description="Disordered" evidence="12">
    <location>
        <begin position="1"/>
        <end position="20"/>
    </location>
</feature>
<dbReference type="Pfam" id="PF01070">
    <property type="entry name" value="FMN_dh"/>
    <property type="match status" value="2"/>
</dbReference>
<feature type="binding site" evidence="11">
    <location>
        <begin position="110"/>
        <end position="112"/>
    </location>
    <ligand>
        <name>substrate</name>
    </ligand>
</feature>
<feature type="binding site" evidence="11">
    <location>
        <position position="206"/>
    </location>
    <ligand>
        <name>FMN</name>
        <dbReference type="ChEBI" id="CHEBI:58210"/>
    </ligand>
</feature>
<evidence type="ECO:0000259" key="13">
    <source>
        <dbReference type="Pfam" id="PF01070"/>
    </source>
</evidence>
<organism evidence="14 15">
    <name type="scientific">Candidatus Thermochlorobacter aerophilus</name>
    <dbReference type="NCBI Taxonomy" id="1868324"/>
    <lineage>
        <taxon>Bacteria</taxon>
        <taxon>Pseudomonadati</taxon>
        <taxon>Chlorobiota</taxon>
        <taxon>Chlorobiia</taxon>
        <taxon>Chlorobiales</taxon>
        <taxon>Candidatus Thermochlorobacteriaceae</taxon>
        <taxon>Candidatus Thermochlorobacter</taxon>
    </lineage>
</organism>
<evidence type="ECO:0000256" key="10">
    <source>
        <dbReference type="ARBA" id="ARBA00025810"/>
    </source>
</evidence>
<dbReference type="GO" id="GO:0070402">
    <property type="term" value="F:NADPH binding"/>
    <property type="evidence" value="ECO:0007669"/>
    <property type="project" value="UniProtKB-UniRule"/>
</dbReference>
<dbReference type="InterPro" id="IPR000262">
    <property type="entry name" value="FMN-dep_DH"/>
</dbReference>
<protein>
    <recommendedName>
        <fullName evidence="11">Isopentenyl-diphosphate delta-isomerase</fullName>
        <shortName evidence="11">IPP isomerase</shortName>
        <ecNumber evidence="11">5.3.3.2</ecNumber>
    </recommendedName>
    <alternativeName>
        <fullName evidence="11">Isopentenyl diphosphate:dimethylallyl diphosphate isomerase</fullName>
    </alternativeName>
    <alternativeName>
        <fullName evidence="11">Isopentenyl pyrophosphate isomerase</fullName>
    </alternativeName>
    <alternativeName>
        <fullName evidence="11">Type 2 isopentenyl diphosphate isomerase</fullName>
        <shortName evidence="11">IDI-2</shortName>
    </alternativeName>
</protein>
<sequence>MPSQSTARARTSLRDSELTTQRKQRHVELCLNTDVDFAVRNGFERYGFRHNAAPELNFHDIDLSTTFLKRKISYPIMISSMTGGYRGATQVNAILASAAEALNIPLGVGSMRQALESEQHRESFSVVRTLAPTTLIFANIGASEVAAGLSQAQVRLLLELIRADGLIVHLNATQELFQPEGNTNFKGFLAQLKKLCKWLDVPVIAKEVGNGISGSVAQRLIDAGVQIIDVAGAGGTNWQKVEQQRYVEQFHADERFTESGLRELLNWGLPTAECVQEVHQLRQAKKYRSVQLIASGGISNGIEIAKALALGADLVALAKPFLKAAFEPQGVEAVKKFAMQLANDLRAAMFLVGAKNIKALKSIPLVRQDTAT</sequence>
<keyword evidence="8 11" id="KW-0414">Isoprene biosynthesis</keyword>
<evidence type="ECO:0000256" key="1">
    <source>
        <dbReference type="ARBA" id="ARBA00001917"/>
    </source>
</evidence>
<dbReference type="HAMAP" id="MF_00354">
    <property type="entry name" value="Idi_2"/>
    <property type="match status" value="1"/>
</dbReference>
<dbReference type="Gene3D" id="3.20.20.70">
    <property type="entry name" value="Aldolase class I"/>
    <property type="match status" value="1"/>
</dbReference>
<dbReference type="InterPro" id="IPR013785">
    <property type="entry name" value="Aldolase_TIM"/>
</dbReference>
<feature type="binding site" evidence="11">
    <location>
        <position position="174"/>
    </location>
    <ligand>
        <name>substrate</name>
    </ligand>
</feature>
<feature type="binding site" evidence="11">
    <location>
        <begin position="80"/>
        <end position="82"/>
    </location>
    <ligand>
        <name>FMN</name>
        <dbReference type="ChEBI" id="CHEBI:58210"/>
    </ligand>
</feature>
<comment type="cofactor">
    <cofactor evidence="11">
        <name>Mg(2+)</name>
        <dbReference type="ChEBI" id="CHEBI:18420"/>
    </cofactor>
</comment>
<evidence type="ECO:0000313" key="15">
    <source>
        <dbReference type="Proteomes" id="UP000266389"/>
    </source>
</evidence>
<keyword evidence="6 11" id="KW-0460">Magnesium</keyword>
<comment type="cofactor">
    <cofactor evidence="11">
        <name>NADPH</name>
        <dbReference type="ChEBI" id="CHEBI:57783"/>
    </cofactor>
</comment>
<keyword evidence="9 11" id="KW-0413">Isomerase</keyword>
<dbReference type="GO" id="GO:0016491">
    <property type="term" value="F:oxidoreductase activity"/>
    <property type="evidence" value="ECO:0007669"/>
    <property type="project" value="InterPro"/>
</dbReference>
<comment type="caution">
    <text evidence="14">The sequence shown here is derived from an EMBL/GenBank/DDBJ whole genome shotgun (WGS) entry which is preliminary data.</text>
</comment>
<comment type="catalytic activity">
    <reaction evidence="11">
        <text>isopentenyl diphosphate = dimethylallyl diphosphate</text>
        <dbReference type="Rhea" id="RHEA:23284"/>
        <dbReference type="ChEBI" id="CHEBI:57623"/>
        <dbReference type="ChEBI" id="CHEBI:128769"/>
        <dbReference type="EC" id="5.3.3.2"/>
    </reaction>
</comment>
<dbReference type="CDD" id="cd02811">
    <property type="entry name" value="IDI-2_FMN"/>
    <property type="match status" value="1"/>
</dbReference>
<evidence type="ECO:0000256" key="11">
    <source>
        <dbReference type="HAMAP-Rule" id="MF_00354"/>
    </source>
</evidence>
<keyword evidence="3 11" id="KW-0285">Flavoprotein</keyword>
<dbReference type="GO" id="GO:0004452">
    <property type="term" value="F:isopentenyl-diphosphate delta-isomerase activity"/>
    <property type="evidence" value="ECO:0007669"/>
    <property type="project" value="UniProtKB-UniRule"/>
</dbReference>
<dbReference type="EMBL" id="PHFL01000065">
    <property type="protein sequence ID" value="RFM23466.1"/>
    <property type="molecule type" value="Genomic_DNA"/>
</dbReference>
<dbReference type="GO" id="GO:0000287">
    <property type="term" value="F:magnesium ion binding"/>
    <property type="evidence" value="ECO:0007669"/>
    <property type="project" value="UniProtKB-UniRule"/>
</dbReference>
<evidence type="ECO:0000256" key="4">
    <source>
        <dbReference type="ARBA" id="ARBA00022643"/>
    </source>
</evidence>
<dbReference type="PIRSF" id="PIRSF003314">
    <property type="entry name" value="IPP_isomerase"/>
    <property type="match status" value="1"/>
</dbReference>
<feature type="binding site" evidence="11">
    <location>
        <position position="79"/>
    </location>
    <ligand>
        <name>FMN</name>
        <dbReference type="ChEBI" id="CHEBI:58210"/>
    </ligand>
</feature>
<comment type="function">
    <text evidence="11">Involved in the biosynthesis of isoprenoids. Catalyzes the 1,3-allylic rearrangement of the homoallylic substrate isopentenyl (IPP) to its allylic isomer, dimethylallyl diphosphate (DMAPP).</text>
</comment>
<comment type="caution">
    <text evidence="11">Lacks conserved residue(s) required for the propagation of feature annotation.</text>
</comment>
<evidence type="ECO:0000256" key="2">
    <source>
        <dbReference type="ARBA" id="ARBA00022490"/>
    </source>
</evidence>
<feature type="binding site" evidence="11">
    <location>
        <position position="110"/>
    </location>
    <ligand>
        <name>FMN</name>
        <dbReference type="ChEBI" id="CHEBI:58210"/>
    </ligand>
</feature>
<gene>
    <name evidence="11" type="primary">fni</name>
    <name evidence="14" type="ORF">D0433_11075</name>
</gene>
<dbReference type="NCBIfam" id="TIGR02151">
    <property type="entry name" value="IPP_isom_2"/>
    <property type="match status" value="1"/>
</dbReference>
<evidence type="ECO:0000256" key="9">
    <source>
        <dbReference type="ARBA" id="ARBA00023235"/>
    </source>
</evidence>
<dbReference type="PANTHER" id="PTHR43665:SF1">
    <property type="entry name" value="ISOPENTENYL-DIPHOSPHATE DELTA-ISOMERASE"/>
    <property type="match status" value="1"/>
</dbReference>
<dbReference type="GO" id="GO:0008299">
    <property type="term" value="P:isoprenoid biosynthetic process"/>
    <property type="evidence" value="ECO:0007669"/>
    <property type="project" value="UniProtKB-UniRule"/>
</dbReference>
<feature type="binding site" evidence="11">
    <location>
        <begin position="318"/>
        <end position="319"/>
    </location>
    <ligand>
        <name>FMN</name>
        <dbReference type="ChEBI" id="CHEBI:58210"/>
    </ligand>
</feature>
<feature type="binding site" evidence="11">
    <location>
        <position position="139"/>
    </location>
    <ligand>
        <name>FMN</name>
        <dbReference type="ChEBI" id="CHEBI:58210"/>
    </ligand>
</feature>
<evidence type="ECO:0000256" key="3">
    <source>
        <dbReference type="ARBA" id="ARBA00022630"/>
    </source>
</evidence>
<feature type="domain" description="FMN-dependent dehydrogenase" evidence="13">
    <location>
        <begin position="40"/>
        <end position="113"/>
    </location>
</feature>
<evidence type="ECO:0000256" key="7">
    <source>
        <dbReference type="ARBA" id="ARBA00022857"/>
    </source>
</evidence>
<evidence type="ECO:0000256" key="12">
    <source>
        <dbReference type="SAM" id="MobiDB-lite"/>
    </source>
</evidence>
<dbReference type="SMART" id="SM01240">
    <property type="entry name" value="IMPDH"/>
    <property type="match status" value="1"/>
</dbReference>